<feature type="domain" description="AIG1-type G" evidence="3">
    <location>
        <begin position="137"/>
        <end position="270"/>
    </location>
</feature>
<dbReference type="PANTHER" id="PTHR34488">
    <property type="entry name" value="SI:CH211-245H14.1-RELATED"/>
    <property type="match status" value="1"/>
</dbReference>
<dbReference type="InterPro" id="IPR006703">
    <property type="entry name" value="G_AIG1"/>
</dbReference>
<dbReference type="GO" id="GO:0005525">
    <property type="term" value="F:GTP binding"/>
    <property type="evidence" value="ECO:0007669"/>
    <property type="project" value="InterPro"/>
</dbReference>
<dbReference type="Proteomes" id="UP000515129">
    <property type="component" value="Chromosome 30"/>
</dbReference>
<evidence type="ECO:0000256" key="1">
    <source>
        <dbReference type="ARBA" id="ARBA00008535"/>
    </source>
</evidence>
<dbReference type="Pfam" id="PF04548">
    <property type="entry name" value="AIG1"/>
    <property type="match status" value="1"/>
</dbReference>
<dbReference type="AlphaFoldDB" id="A0A6P6K4F8"/>
<name>A0A6P6K4F8_CARAU</name>
<evidence type="ECO:0000313" key="5">
    <source>
        <dbReference type="RefSeq" id="XP_026066945.1"/>
    </source>
</evidence>
<dbReference type="KEGG" id="caua:113049112"/>
<protein>
    <submittedName>
        <fullName evidence="5 6">GTPase IMAP family member 4-like</fullName>
    </submittedName>
</protein>
<sequence length="283" mass="32350">MDAALNILNTLSESKPAVFMVLHHTFDPEKIVPDSSRFVNRVNTLTVDCLLYEDEGFLDCVKNREALARIHRWQQPQHKQVDSEMVKVSSSEPIPKVEPEYTILVLLGMSVLEKTAVEHMKFVREESRCDASPAPLMKITANNGVVDGEQVAVINTPDWFSSALSREEIKQKIQFCICLSSHRPYALLLVIPGLQSFEEKIVKKWKEVVGESYWEKVIILLTFKGEQQKQVNQVQDLQTKLRNQIHIFSTNKTEDRSQVSELLKKLKKTVPGKYEQHSSCTLS</sequence>
<dbReference type="PANTHER" id="PTHR34488:SF1">
    <property type="entry name" value="SI:CH211-245H14.1-RELATED"/>
    <property type="match status" value="1"/>
</dbReference>
<dbReference type="InterPro" id="IPR027417">
    <property type="entry name" value="P-loop_NTPase"/>
</dbReference>
<evidence type="ECO:0000313" key="4">
    <source>
        <dbReference type="Proteomes" id="UP000515129"/>
    </source>
</evidence>
<keyword evidence="4" id="KW-1185">Reference proteome</keyword>
<dbReference type="RefSeq" id="XP_026066945.1">
    <property type="nucleotide sequence ID" value="XM_026211160.1"/>
</dbReference>
<accession>A0A6P6K4F8</accession>
<dbReference type="OrthoDB" id="8446971at2759"/>
<evidence type="ECO:0000256" key="2">
    <source>
        <dbReference type="ARBA" id="ARBA00022741"/>
    </source>
</evidence>
<evidence type="ECO:0000313" key="7">
    <source>
        <dbReference type="RefSeq" id="XP_026066948.1"/>
    </source>
</evidence>
<dbReference type="GeneID" id="113049112"/>
<dbReference type="RefSeq" id="XP_026066946.1">
    <property type="nucleotide sequence ID" value="XM_026211161.1"/>
</dbReference>
<comment type="similarity">
    <text evidence="1">Belongs to the TRAFAC class TrmE-Era-EngA-EngB-Septin-like GTPase superfamily. AIG1/Toc34/Toc159-like paraseptin GTPase family. IAN subfamily.</text>
</comment>
<dbReference type="RefSeq" id="XP_026066948.1">
    <property type="nucleotide sequence ID" value="XM_026211163.1"/>
</dbReference>
<reference evidence="5 6" key="1">
    <citation type="submission" date="2025-04" db="UniProtKB">
        <authorList>
            <consortium name="RefSeq"/>
        </authorList>
    </citation>
    <scope>IDENTIFICATION</scope>
    <source>
        <strain evidence="5 6">Wakin</strain>
        <tissue evidence="5 6">Muscle</tissue>
    </source>
</reference>
<gene>
    <name evidence="5 6 7" type="primary">LOC113049112</name>
</gene>
<dbReference type="Gene3D" id="3.40.50.300">
    <property type="entry name" value="P-loop containing nucleotide triphosphate hydrolases"/>
    <property type="match status" value="1"/>
</dbReference>
<evidence type="ECO:0000259" key="3">
    <source>
        <dbReference type="Pfam" id="PF04548"/>
    </source>
</evidence>
<proteinExistence type="inferred from homology"/>
<evidence type="ECO:0000313" key="6">
    <source>
        <dbReference type="RefSeq" id="XP_026066946.1"/>
    </source>
</evidence>
<keyword evidence="2" id="KW-0547">Nucleotide-binding</keyword>
<organism evidence="4 6">
    <name type="scientific">Carassius auratus</name>
    <name type="common">Goldfish</name>
    <dbReference type="NCBI Taxonomy" id="7957"/>
    <lineage>
        <taxon>Eukaryota</taxon>
        <taxon>Metazoa</taxon>
        <taxon>Chordata</taxon>
        <taxon>Craniata</taxon>
        <taxon>Vertebrata</taxon>
        <taxon>Euteleostomi</taxon>
        <taxon>Actinopterygii</taxon>
        <taxon>Neopterygii</taxon>
        <taxon>Teleostei</taxon>
        <taxon>Ostariophysi</taxon>
        <taxon>Cypriniformes</taxon>
        <taxon>Cyprinidae</taxon>
        <taxon>Cyprininae</taxon>
        <taxon>Carassius</taxon>
    </lineage>
</organism>